<dbReference type="Proteomes" id="UP000789901">
    <property type="component" value="Unassembled WGS sequence"/>
</dbReference>
<feature type="compositionally biased region" description="Basic residues" evidence="1">
    <location>
        <begin position="369"/>
        <end position="381"/>
    </location>
</feature>
<evidence type="ECO:0000313" key="4">
    <source>
        <dbReference type="Proteomes" id="UP000789901"/>
    </source>
</evidence>
<evidence type="ECO:0000313" key="3">
    <source>
        <dbReference type="EMBL" id="CAG8823417.1"/>
    </source>
</evidence>
<feature type="non-terminal residue" evidence="3">
    <location>
        <position position="1"/>
    </location>
</feature>
<dbReference type="Pfam" id="PF10551">
    <property type="entry name" value="MULE"/>
    <property type="match status" value="1"/>
</dbReference>
<reference evidence="3 4" key="1">
    <citation type="submission" date="2021-06" db="EMBL/GenBank/DDBJ databases">
        <authorList>
            <person name="Kallberg Y."/>
            <person name="Tangrot J."/>
            <person name="Rosling A."/>
        </authorList>
    </citation>
    <scope>NUCLEOTIDE SEQUENCE [LARGE SCALE GENOMIC DNA]</scope>
    <source>
        <strain evidence="3 4">120-4 pot B 10/14</strain>
    </source>
</reference>
<gene>
    <name evidence="3" type="ORF">GMARGA_LOCUS28334</name>
</gene>
<dbReference type="PANTHER" id="PTHR31669:SF251">
    <property type="entry name" value="PROTEIN FAR1-RELATED SEQUENCE"/>
    <property type="match status" value="1"/>
</dbReference>
<dbReference type="InterPro" id="IPR018289">
    <property type="entry name" value="MULE_transposase_dom"/>
</dbReference>
<feature type="non-terminal residue" evidence="3">
    <location>
        <position position="399"/>
    </location>
</feature>
<evidence type="ECO:0000256" key="1">
    <source>
        <dbReference type="SAM" id="MobiDB-lite"/>
    </source>
</evidence>
<feature type="compositionally biased region" description="Polar residues" evidence="1">
    <location>
        <begin position="356"/>
        <end position="367"/>
    </location>
</feature>
<organism evidence="3 4">
    <name type="scientific">Gigaspora margarita</name>
    <dbReference type="NCBI Taxonomy" id="4874"/>
    <lineage>
        <taxon>Eukaryota</taxon>
        <taxon>Fungi</taxon>
        <taxon>Fungi incertae sedis</taxon>
        <taxon>Mucoromycota</taxon>
        <taxon>Glomeromycotina</taxon>
        <taxon>Glomeromycetes</taxon>
        <taxon>Diversisporales</taxon>
        <taxon>Gigasporaceae</taxon>
        <taxon>Gigaspora</taxon>
    </lineage>
</organism>
<accession>A0ABN7W9M8</accession>
<dbReference type="EMBL" id="CAJVQB010036057">
    <property type="protein sequence ID" value="CAG8823417.1"/>
    <property type="molecule type" value="Genomic_DNA"/>
</dbReference>
<dbReference type="InterPro" id="IPR031052">
    <property type="entry name" value="FHY3/FAR1"/>
</dbReference>
<name>A0ABN7W9M8_GIGMA</name>
<evidence type="ECO:0000259" key="2">
    <source>
        <dbReference type="Pfam" id="PF10551"/>
    </source>
</evidence>
<feature type="domain" description="MULE transposase" evidence="2">
    <location>
        <begin position="2"/>
        <end position="66"/>
    </location>
</feature>
<comment type="caution">
    <text evidence="3">The sequence shown here is derived from an EMBL/GenBank/DDBJ whole genome shotgun (WGS) entry which is preliminary data.</text>
</comment>
<proteinExistence type="predicted"/>
<feature type="region of interest" description="Disordered" evidence="1">
    <location>
        <begin position="342"/>
        <end position="384"/>
    </location>
</feature>
<dbReference type="PANTHER" id="PTHR31669">
    <property type="entry name" value="PROTEIN FAR1-RELATED SEQUENCE 10-RELATED"/>
    <property type="match status" value="1"/>
</dbReference>
<protein>
    <submittedName>
        <fullName evidence="3">36919_t:CDS:1</fullName>
    </submittedName>
</protein>
<feature type="compositionally biased region" description="Low complexity" evidence="1">
    <location>
        <begin position="342"/>
        <end position="354"/>
    </location>
</feature>
<keyword evidence="4" id="KW-1185">Reference proteome</keyword>
<sequence>SHLVAQSLISDETVESYKWILECTKKAIGVEPLVFITDADPAMDSTIKRVYENTRSLHCIYHINQNLPKNLKAVLGNMYDQFIREFFHCCNTLDDTLFEVRWQELLQKFPFSASYLNRVLYPSCHAWACAFTSKIFTAKTLSSCIGIVSVGSEIFPAIDQKILEFLTLHILSVEHVEMAQCLYFNTIMTDLGIIDLNNEDKDNENIEDKFIEDVYDARQILLKSMVMEVNRDNIKEIWEIVDKKPGNHQQKHFEEKIDKLNIIFANMNAAQVQQSSITQAVPKPLIMPHSVSSSNRCAAIRRSKYSELWGLAQQATLLSVESDNSEMKQWLKAFIDRKKSSTTNNVNKNENEMSVDSENNLEVTNPPVTRHKGRRETKRYKSAKEKTYRQPYACRTCVQ</sequence>